<keyword evidence="5 7" id="KW-0501">Molybdenum cofactor biosynthesis</keyword>
<evidence type="ECO:0000256" key="3">
    <source>
        <dbReference type="ARBA" id="ARBA00010763"/>
    </source>
</evidence>
<evidence type="ECO:0000256" key="1">
    <source>
        <dbReference type="ARBA" id="ARBA00002901"/>
    </source>
</evidence>
<keyword evidence="7" id="KW-0479">Metal-binding</keyword>
<dbReference type="Proteomes" id="UP001595685">
    <property type="component" value="Unassembled WGS sequence"/>
</dbReference>
<name>A0ABV7WAW6_9MICO</name>
<gene>
    <name evidence="9" type="primary">glp</name>
    <name evidence="9" type="ORF">ACFOLH_01060</name>
</gene>
<dbReference type="PANTHER" id="PTHR10192">
    <property type="entry name" value="MOLYBDOPTERIN BIOSYNTHESIS PROTEIN"/>
    <property type="match status" value="1"/>
</dbReference>
<dbReference type="InterPro" id="IPR001453">
    <property type="entry name" value="MoaB/Mog_dom"/>
</dbReference>
<dbReference type="EMBL" id="JBHRWW010000001">
    <property type="protein sequence ID" value="MFC3686925.1"/>
    <property type="molecule type" value="Genomic_DNA"/>
</dbReference>
<dbReference type="CDD" id="cd00887">
    <property type="entry name" value="MoeA"/>
    <property type="match status" value="1"/>
</dbReference>
<comment type="pathway">
    <text evidence="2 7">Cofactor biosynthesis; molybdopterin biosynthesis.</text>
</comment>
<dbReference type="SMART" id="SM00852">
    <property type="entry name" value="MoCF_biosynth"/>
    <property type="match status" value="1"/>
</dbReference>
<accession>A0ABV7WAW6</accession>
<dbReference type="InterPro" id="IPR036688">
    <property type="entry name" value="MoeA_C_domain_IV_sf"/>
</dbReference>
<dbReference type="SUPFAM" id="SSF63867">
    <property type="entry name" value="MoeA C-terminal domain-like"/>
    <property type="match status" value="1"/>
</dbReference>
<dbReference type="RefSeq" id="WP_340294869.1">
    <property type="nucleotide sequence ID" value="NZ_JBBEOI010000187.1"/>
</dbReference>
<dbReference type="InterPro" id="IPR036425">
    <property type="entry name" value="MoaB/Mog-like_dom_sf"/>
</dbReference>
<keyword evidence="7" id="KW-0808">Transferase</keyword>
<dbReference type="SUPFAM" id="SSF63882">
    <property type="entry name" value="MoeA N-terminal region -like"/>
    <property type="match status" value="1"/>
</dbReference>
<sequence>MSTPVPTGDLFPVDQHAADCLAVLRPLEPVRLPLLQALDRVLAEDVVATAPLPGDDNSAMDGYAVHCDDVATASVDTPVMLPVVGDVAAGGPDPAPLARGTAVRIMTGGLIPAGADGIVPVELTDGGVTSVRLRAPASPGRYVRHAGDDVAVGETVLRAGARLGPRQLSLAAAVGRGELLVRAVPRVVVVSTGDEVVEPGGELLPGQVFDSNGVGLTASAAELGCAAERVGAVRDDAAGLAAVIEAAVARADVLITSGGVSAGAFDVVKALLRRTGTVQFRKVAVQPGMPQGVGVLGEGRVPVYCLPGNPVSSMVSFEVFVRPALRTLLGEDQPGHRVVRAAAGRGWSAPAGKRQYARVLLRPVDPDGHEHPDPTVTHLCTPVGGQGSHLVADLSTADALALVPEDVTAVVPGQVLDCLVLGRVRS</sequence>
<dbReference type="InterPro" id="IPR005110">
    <property type="entry name" value="MoeA_linker/N"/>
</dbReference>
<proteinExistence type="inferred from homology"/>
<keyword evidence="10" id="KW-1185">Reference proteome</keyword>
<dbReference type="Gene3D" id="2.40.340.10">
    <property type="entry name" value="MoeA, C-terminal, domain IV"/>
    <property type="match status" value="1"/>
</dbReference>
<dbReference type="SUPFAM" id="SSF53218">
    <property type="entry name" value="Molybdenum cofactor biosynthesis proteins"/>
    <property type="match status" value="1"/>
</dbReference>
<comment type="function">
    <text evidence="1 7">Catalyzes the insertion of molybdate into adenylated molybdopterin with the concomitant release of AMP.</text>
</comment>
<dbReference type="InterPro" id="IPR038987">
    <property type="entry name" value="MoeA-like"/>
</dbReference>
<evidence type="ECO:0000256" key="7">
    <source>
        <dbReference type="RuleBase" id="RU365090"/>
    </source>
</evidence>
<dbReference type="Gene3D" id="3.90.105.10">
    <property type="entry name" value="Molybdopterin biosynthesis moea protein, domain 2"/>
    <property type="match status" value="1"/>
</dbReference>
<feature type="domain" description="MoaB/Mog" evidence="8">
    <location>
        <begin position="188"/>
        <end position="327"/>
    </location>
</feature>
<comment type="similarity">
    <text evidence="3 7">Belongs to the MoeA family.</text>
</comment>
<comment type="cofactor">
    <cofactor evidence="7">
        <name>Mg(2+)</name>
        <dbReference type="ChEBI" id="CHEBI:18420"/>
    </cofactor>
</comment>
<keyword evidence="4 7" id="KW-0500">Molybdenum</keyword>
<keyword evidence="7" id="KW-0460">Magnesium</keyword>
<dbReference type="EC" id="2.10.1.1" evidence="7"/>
<evidence type="ECO:0000256" key="5">
    <source>
        <dbReference type="ARBA" id="ARBA00023150"/>
    </source>
</evidence>
<evidence type="ECO:0000313" key="9">
    <source>
        <dbReference type="EMBL" id="MFC3686925.1"/>
    </source>
</evidence>
<evidence type="ECO:0000256" key="6">
    <source>
        <dbReference type="ARBA" id="ARBA00047317"/>
    </source>
</evidence>
<dbReference type="Pfam" id="PF03454">
    <property type="entry name" value="MoeA_C"/>
    <property type="match status" value="1"/>
</dbReference>
<dbReference type="NCBIfam" id="NF045515">
    <property type="entry name" value="Glp_gephyrin"/>
    <property type="match status" value="1"/>
</dbReference>
<comment type="caution">
    <text evidence="9">The sequence shown here is derived from an EMBL/GenBank/DDBJ whole genome shotgun (WGS) entry which is preliminary data.</text>
</comment>
<evidence type="ECO:0000313" key="10">
    <source>
        <dbReference type="Proteomes" id="UP001595685"/>
    </source>
</evidence>
<evidence type="ECO:0000256" key="2">
    <source>
        <dbReference type="ARBA" id="ARBA00005046"/>
    </source>
</evidence>
<dbReference type="PANTHER" id="PTHR10192:SF5">
    <property type="entry name" value="GEPHYRIN"/>
    <property type="match status" value="1"/>
</dbReference>
<dbReference type="Pfam" id="PF00994">
    <property type="entry name" value="MoCF_biosynth"/>
    <property type="match status" value="1"/>
</dbReference>
<organism evidence="9 10">
    <name type="scientific">Aquipuribacter hungaricus</name>
    <dbReference type="NCBI Taxonomy" id="545624"/>
    <lineage>
        <taxon>Bacteria</taxon>
        <taxon>Bacillati</taxon>
        <taxon>Actinomycetota</taxon>
        <taxon>Actinomycetes</taxon>
        <taxon>Micrococcales</taxon>
        <taxon>Intrasporangiaceae</taxon>
        <taxon>Aquipuribacter</taxon>
    </lineage>
</organism>
<dbReference type="InterPro" id="IPR005111">
    <property type="entry name" value="MoeA_C_domain_IV"/>
</dbReference>
<dbReference type="Gene3D" id="3.40.980.10">
    <property type="entry name" value="MoaB/Mog-like domain"/>
    <property type="match status" value="1"/>
</dbReference>
<dbReference type="NCBIfam" id="TIGR00177">
    <property type="entry name" value="molyb_syn"/>
    <property type="match status" value="1"/>
</dbReference>
<evidence type="ECO:0000259" key="8">
    <source>
        <dbReference type="SMART" id="SM00852"/>
    </source>
</evidence>
<dbReference type="InterPro" id="IPR036135">
    <property type="entry name" value="MoeA_linker/N_sf"/>
</dbReference>
<protein>
    <recommendedName>
        <fullName evidence="7">Molybdopterin molybdenumtransferase</fullName>
        <ecNumber evidence="7">2.10.1.1</ecNumber>
    </recommendedName>
</protein>
<dbReference type="Gene3D" id="2.170.190.11">
    <property type="entry name" value="Molybdopterin biosynthesis moea protein, domain 3"/>
    <property type="match status" value="1"/>
</dbReference>
<dbReference type="Pfam" id="PF03453">
    <property type="entry name" value="MoeA_N"/>
    <property type="match status" value="1"/>
</dbReference>
<reference evidence="10" key="1">
    <citation type="journal article" date="2019" name="Int. J. Syst. Evol. Microbiol.">
        <title>The Global Catalogue of Microorganisms (GCM) 10K type strain sequencing project: providing services to taxonomists for standard genome sequencing and annotation.</title>
        <authorList>
            <consortium name="The Broad Institute Genomics Platform"/>
            <consortium name="The Broad Institute Genome Sequencing Center for Infectious Disease"/>
            <person name="Wu L."/>
            <person name="Ma J."/>
        </authorList>
    </citation>
    <scope>NUCLEOTIDE SEQUENCE [LARGE SCALE GENOMIC DNA]</scope>
    <source>
        <strain evidence="10">NCAIM B.02333</strain>
    </source>
</reference>
<comment type="catalytic activity">
    <reaction evidence="6">
        <text>adenylyl-molybdopterin + molybdate = Mo-molybdopterin + AMP + H(+)</text>
        <dbReference type="Rhea" id="RHEA:35047"/>
        <dbReference type="ChEBI" id="CHEBI:15378"/>
        <dbReference type="ChEBI" id="CHEBI:36264"/>
        <dbReference type="ChEBI" id="CHEBI:62727"/>
        <dbReference type="ChEBI" id="CHEBI:71302"/>
        <dbReference type="ChEBI" id="CHEBI:456215"/>
        <dbReference type="EC" id="2.10.1.1"/>
    </reaction>
</comment>
<evidence type="ECO:0000256" key="4">
    <source>
        <dbReference type="ARBA" id="ARBA00022505"/>
    </source>
</evidence>